<keyword evidence="2" id="KW-1185">Reference proteome</keyword>
<dbReference type="EMBL" id="CP003614">
    <property type="protein sequence ID" value="AFZ05555.1"/>
    <property type="molecule type" value="Genomic_DNA"/>
</dbReference>
<sequence>MNNLQIGAPKGNQAEATMIVKETISTAMQNLREAVTSIAQSSNKEKIIVEEFQVVGFDPQSAVALLTLLEDSQGNLLEDQ</sequence>
<organism evidence="1 2">
    <name type="scientific">Phormidium nigroviride PCC 7112</name>
    <dbReference type="NCBI Taxonomy" id="179408"/>
    <lineage>
        <taxon>Bacteria</taxon>
        <taxon>Bacillati</taxon>
        <taxon>Cyanobacteriota</taxon>
        <taxon>Cyanophyceae</taxon>
        <taxon>Oscillatoriophycideae</taxon>
        <taxon>Oscillatoriales</taxon>
        <taxon>Oscillatoriaceae</taxon>
        <taxon>Phormidium</taxon>
    </lineage>
</organism>
<proteinExistence type="predicted"/>
<accession>K9VEB7</accession>
<protein>
    <submittedName>
        <fullName evidence="1">Uncharacterized protein</fullName>
    </submittedName>
</protein>
<evidence type="ECO:0000313" key="1">
    <source>
        <dbReference type="EMBL" id="AFZ05555.1"/>
    </source>
</evidence>
<dbReference type="KEGG" id="oni:Osc7112_0996"/>
<evidence type="ECO:0000313" key="2">
    <source>
        <dbReference type="Proteomes" id="UP000010478"/>
    </source>
</evidence>
<name>K9VEB7_9CYAN</name>
<gene>
    <name evidence="1" type="ORF">Osc7112_0996</name>
</gene>
<dbReference type="RefSeq" id="WP_015174882.1">
    <property type="nucleotide sequence ID" value="NC_019729.1"/>
</dbReference>
<dbReference type="AlphaFoldDB" id="K9VEB7"/>
<dbReference type="Proteomes" id="UP000010478">
    <property type="component" value="Chromosome"/>
</dbReference>
<reference evidence="1 2" key="1">
    <citation type="submission" date="2012-05" db="EMBL/GenBank/DDBJ databases">
        <title>Finished chromosome of genome of Oscillatoria sp. PCC 7112.</title>
        <authorList>
            <consortium name="US DOE Joint Genome Institute"/>
            <person name="Gugger M."/>
            <person name="Coursin T."/>
            <person name="Rippka R."/>
            <person name="Tandeau De Marsac N."/>
            <person name="Huntemann M."/>
            <person name="Wei C.-L."/>
            <person name="Han J."/>
            <person name="Detter J.C."/>
            <person name="Han C."/>
            <person name="Tapia R."/>
            <person name="Davenport K."/>
            <person name="Daligault H."/>
            <person name="Erkkila T."/>
            <person name="Gu W."/>
            <person name="Munk A.C.C."/>
            <person name="Teshima H."/>
            <person name="Xu Y."/>
            <person name="Chain P."/>
            <person name="Chen A."/>
            <person name="Krypides N."/>
            <person name="Mavromatis K."/>
            <person name="Markowitz V."/>
            <person name="Szeto E."/>
            <person name="Ivanova N."/>
            <person name="Mikhailova N."/>
            <person name="Ovchinnikova G."/>
            <person name="Pagani I."/>
            <person name="Pati A."/>
            <person name="Goodwin L."/>
            <person name="Peters L."/>
            <person name="Pitluck S."/>
            <person name="Woyke T."/>
            <person name="Kerfeld C."/>
        </authorList>
    </citation>
    <scope>NUCLEOTIDE SEQUENCE [LARGE SCALE GENOMIC DNA]</scope>
    <source>
        <strain evidence="1 2">PCC 7112</strain>
    </source>
</reference>
<dbReference type="HOGENOM" id="CLU_2586339_0_0_3"/>